<name>A0A7W9SSC4_ARMRO</name>
<feature type="region of interest" description="Disordered" evidence="1">
    <location>
        <begin position="29"/>
        <end position="64"/>
    </location>
</feature>
<feature type="compositionally biased region" description="Basic and acidic residues" evidence="1">
    <location>
        <begin position="45"/>
        <end position="55"/>
    </location>
</feature>
<keyword evidence="2" id="KW-0472">Membrane</keyword>
<accession>A0A7W9SSC4</accession>
<comment type="caution">
    <text evidence="3">The sequence shown here is derived from an EMBL/GenBank/DDBJ whole genome shotgun (WGS) entry which is preliminary data.</text>
</comment>
<gene>
    <name evidence="3" type="ORF">HNQ39_003782</name>
</gene>
<evidence type="ECO:0000313" key="3">
    <source>
        <dbReference type="EMBL" id="MBB6051972.1"/>
    </source>
</evidence>
<dbReference type="RefSeq" id="WP_184200019.1">
    <property type="nucleotide sequence ID" value="NZ_JACHGW010000003.1"/>
</dbReference>
<keyword evidence="4" id="KW-1185">Reference proteome</keyword>
<feature type="transmembrane region" description="Helical" evidence="2">
    <location>
        <begin position="7"/>
        <end position="26"/>
    </location>
</feature>
<dbReference type="AlphaFoldDB" id="A0A7W9SSC4"/>
<protein>
    <submittedName>
        <fullName evidence="3">Uncharacterized protein</fullName>
    </submittedName>
</protein>
<organism evidence="3 4">
    <name type="scientific">Armatimonas rosea</name>
    <dbReference type="NCBI Taxonomy" id="685828"/>
    <lineage>
        <taxon>Bacteria</taxon>
        <taxon>Bacillati</taxon>
        <taxon>Armatimonadota</taxon>
        <taxon>Armatimonadia</taxon>
        <taxon>Armatimonadales</taxon>
        <taxon>Armatimonadaceae</taxon>
        <taxon>Armatimonas</taxon>
    </lineage>
</organism>
<dbReference type="Proteomes" id="UP000520814">
    <property type="component" value="Unassembled WGS sequence"/>
</dbReference>
<keyword evidence="2" id="KW-0812">Transmembrane</keyword>
<sequence>MKEKVSPLMLVVAGVVVVAIIGLLIWKFSGSSPGDAPPVIVKPDNPNDPKYKPDPRLGLGGGGS</sequence>
<reference evidence="3 4" key="1">
    <citation type="submission" date="2020-08" db="EMBL/GenBank/DDBJ databases">
        <title>Genomic Encyclopedia of Type Strains, Phase IV (KMG-IV): sequencing the most valuable type-strain genomes for metagenomic binning, comparative biology and taxonomic classification.</title>
        <authorList>
            <person name="Goeker M."/>
        </authorList>
    </citation>
    <scope>NUCLEOTIDE SEQUENCE [LARGE SCALE GENOMIC DNA]</scope>
    <source>
        <strain evidence="3 4">DSM 23562</strain>
    </source>
</reference>
<evidence type="ECO:0000256" key="2">
    <source>
        <dbReference type="SAM" id="Phobius"/>
    </source>
</evidence>
<proteinExistence type="predicted"/>
<evidence type="ECO:0000313" key="4">
    <source>
        <dbReference type="Proteomes" id="UP000520814"/>
    </source>
</evidence>
<dbReference type="EMBL" id="JACHGW010000003">
    <property type="protein sequence ID" value="MBB6051972.1"/>
    <property type="molecule type" value="Genomic_DNA"/>
</dbReference>
<keyword evidence="2" id="KW-1133">Transmembrane helix</keyword>
<evidence type="ECO:0000256" key="1">
    <source>
        <dbReference type="SAM" id="MobiDB-lite"/>
    </source>
</evidence>